<keyword evidence="3" id="KW-0732">Signal</keyword>
<dbReference type="PANTHER" id="PTHR19277:SF125">
    <property type="entry name" value="B6"/>
    <property type="match status" value="1"/>
</dbReference>
<dbReference type="InterPro" id="IPR006558">
    <property type="entry name" value="LamG-like"/>
</dbReference>
<reference evidence="7 8" key="1">
    <citation type="submission" date="2019-04" db="EMBL/GenBank/DDBJ databases">
        <title>Lewinella litorea sp. nov., isolated from a marine sand.</title>
        <authorList>
            <person name="Yoon J.-H."/>
        </authorList>
    </citation>
    <scope>NUCLEOTIDE SEQUENCE [LARGE SCALE GENOMIC DNA]</scope>
    <source>
        <strain evidence="7 8">HSMS-39</strain>
    </source>
</reference>
<dbReference type="SMART" id="SM00282">
    <property type="entry name" value="LamG"/>
    <property type="match status" value="2"/>
</dbReference>
<dbReference type="CDD" id="cd00110">
    <property type="entry name" value="LamG"/>
    <property type="match status" value="2"/>
</dbReference>
<dbReference type="InterPro" id="IPR051360">
    <property type="entry name" value="Neuronal_Pentraxin_Related"/>
</dbReference>
<proteinExistence type="predicted"/>
<gene>
    <name evidence="7" type="ORF">E4021_12685</name>
</gene>
<dbReference type="PANTHER" id="PTHR19277">
    <property type="entry name" value="PENTRAXIN"/>
    <property type="match status" value="1"/>
</dbReference>
<dbReference type="GO" id="GO:0004553">
    <property type="term" value="F:hydrolase activity, hydrolyzing O-glycosyl compounds"/>
    <property type="evidence" value="ECO:0007669"/>
    <property type="project" value="UniProtKB-ARBA"/>
</dbReference>
<dbReference type="PROSITE" id="PS50025">
    <property type="entry name" value="LAM_G_DOMAIN"/>
    <property type="match status" value="3"/>
</dbReference>
<dbReference type="NCBIfam" id="TIGR04183">
    <property type="entry name" value="Por_Secre_tail"/>
    <property type="match status" value="1"/>
</dbReference>
<evidence type="ECO:0000256" key="5">
    <source>
        <dbReference type="ARBA" id="ARBA00023157"/>
    </source>
</evidence>
<feature type="domain" description="Laminin G" evidence="6">
    <location>
        <begin position="289"/>
        <end position="466"/>
    </location>
</feature>
<dbReference type="AlphaFoldDB" id="A0A4S4NI55"/>
<dbReference type="OrthoDB" id="9801383at2"/>
<protein>
    <submittedName>
        <fullName evidence="7">T9SS type A sorting domain-containing protein</fullName>
    </submittedName>
</protein>
<dbReference type="Proteomes" id="UP000308528">
    <property type="component" value="Unassembled WGS sequence"/>
</dbReference>
<evidence type="ECO:0000313" key="8">
    <source>
        <dbReference type="Proteomes" id="UP000308528"/>
    </source>
</evidence>
<dbReference type="GO" id="GO:0046872">
    <property type="term" value="F:metal ion binding"/>
    <property type="evidence" value="ECO:0007669"/>
    <property type="project" value="UniProtKB-KW"/>
</dbReference>
<dbReference type="GO" id="GO:0005975">
    <property type="term" value="P:carbohydrate metabolic process"/>
    <property type="evidence" value="ECO:0007669"/>
    <property type="project" value="UniProtKB-ARBA"/>
</dbReference>
<dbReference type="Gene3D" id="2.60.120.200">
    <property type="match status" value="4"/>
</dbReference>
<keyword evidence="2" id="KW-0479">Metal-binding</keyword>
<dbReference type="Pfam" id="PF13385">
    <property type="entry name" value="Laminin_G_3"/>
    <property type="match status" value="4"/>
</dbReference>
<keyword evidence="8" id="KW-1185">Reference proteome</keyword>
<dbReference type="InterPro" id="IPR026444">
    <property type="entry name" value="Secre_tail"/>
</dbReference>
<comment type="caution">
    <text evidence="7">The sequence shown here is derived from an EMBL/GenBank/DDBJ whole genome shotgun (WGS) entry which is preliminary data.</text>
</comment>
<dbReference type="Pfam" id="PF18962">
    <property type="entry name" value="Por_Secre_tail"/>
    <property type="match status" value="1"/>
</dbReference>
<dbReference type="InterPro" id="IPR001791">
    <property type="entry name" value="Laminin_G"/>
</dbReference>
<evidence type="ECO:0000256" key="2">
    <source>
        <dbReference type="ARBA" id="ARBA00022723"/>
    </source>
</evidence>
<evidence type="ECO:0000256" key="1">
    <source>
        <dbReference type="ARBA" id="ARBA00001913"/>
    </source>
</evidence>
<evidence type="ECO:0000256" key="4">
    <source>
        <dbReference type="ARBA" id="ARBA00022837"/>
    </source>
</evidence>
<accession>A0A4S4NI55</accession>
<evidence type="ECO:0000256" key="3">
    <source>
        <dbReference type="ARBA" id="ARBA00022729"/>
    </source>
</evidence>
<organism evidence="7 8">
    <name type="scientific">Neolewinella litorea</name>
    <dbReference type="NCBI Taxonomy" id="2562452"/>
    <lineage>
        <taxon>Bacteria</taxon>
        <taxon>Pseudomonadati</taxon>
        <taxon>Bacteroidota</taxon>
        <taxon>Saprospiria</taxon>
        <taxon>Saprospirales</taxon>
        <taxon>Lewinellaceae</taxon>
        <taxon>Neolewinella</taxon>
    </lineage>
</organism>
<comment type="cofactor">
    <cofactor evidence="1">
        <name>Ca(2+)</name>
        <dbReference type="ChEBI" id="CHEBI:29108"/>
    </cofactor>
</comment>
<keyword evidence="5" id="KW-1015">Disulfide bond</keyword>
<keyword evidence="4" id="KW-0106">Calcium</keyword>
<name>A0A4S4NI55_9BACT</name>
<dbReference type="SUPFAM" id="SSF49899">
    <property type="entry name" value="Concanavalin A-like lectins/glucanases"/>
    <property type="match status" value="4"/>
</dbReference>
<dbReference type="EMBL" id="SRSF01000005">
    <property type="protein sequence ID" value="THH37888.1"/>
    <property type="molecule type" value="Genomic_DNA"/>
</dbReference>
<feature type="domain" description="Laminin G" evidence="6">
    <location>
        <begin position="525"/>
        <end position="709"/>
    </location>
</feature>
<feature type="domain" description="Laminin G" evidence="6">
    <location>
        <begin position="768"/>
        <end position="948"/>
    </location>
</feature>
<sequence length="1180" mass="125745">MVVGHSERKCHTMNRSFTTLVLLFLCLVGTDRLYAQAGNALKFNGGQAGANEYVDLPDMPFAQNSPYTVEGWAKTTTEGRMLVDFFPISGTSAPQGTAGNFIAIEVATGGRLRYVHRANGANIGGIEVLSANAVTSGNWFHYAAVYDSQGRASLYINGVLSAQSAATSPSYISEIVDGRIGNLHSNNSRKFRGDLDELRLWSRALEATDISALYNKTFTDPATLAAPTTCLAAYYKFNESSGTTLADASGNGYTGMVVGTTAANWVTSTAPVTSQAAPSCQTLGTNTNYALDFDGVDDYLNLPSLTFFQNSAFSVEGWFSTTDNTYGILFEAFPGSNGQYLSVEVLANGTMRVIYRPNAGSSGGTLLESPTTVNNGAWKHFAVVLNLDNTLSFYIDGVHQDTENTTGRITAATVQAGIGRRFNGDSNTYFKGKIDEIRLWSRTLAAEDVLDLYNETFTNPTSVANCLKAYYTFEESFGTTVGDKTGNGNGATMTNMDNADWVVSNAGVTAALAPNCADLGGDVNYALDFDGVDDFVALPVLTAFDNSTFTVESWFRTEPGITSGVIFDAYELTAPDDLYPQGNYITVEVLNGGQIHVVYRSPAAKAGGANLYSTTVVNGGGWFHVALVLNFDNTLSLYINGIEEDTSSGTVNRIDDGSVYARLGSLGSRARYFDGQIDELRVWSRALAPADVLDHYNDAFSNPTAVGQCLDVYYQFQESVVSTAEDASGNGNNGTLVNMQDNDYVLSGASVTTVTAPNCADLSGDIDYALDFDGVNDYVDLPTLSFLANTGFSVEGWFQAANTSTTGVLFEAFPVSGPSGLNYLTVEVIDGGILFGKYRSPANNAGGAELFTPASVADGNWHHYAVVLSEDYKTFSLYLDGVLVDDFNGSLNPIPGDVDAALGRLSNGSRYWEGQIDETRIWSGELSSAGVAQVYDESFTNPGDASGCLGAYYQFEESIGTTATDATGNGNTATLVGMENNDYVLSTAPFSPQPVVACAAVLPVELVSFTATIVNGTVELAWETASEQGNQGFAVLHSTDGKVWTELGFVVGAGNSATLQRYGFTHTQPVAGENLYQLRQVDFDGAHAYSPIEIVTVTETASALRISPNPVRNGQLSVTVPLAGEAAAELRMYSVRGELVLSRQLTQTTTTVPTAHLPKGVYVAVAVTNGVPVTRKVVIQ</sequence>
<evidence type="ECO:0000313" key="7">
    <source>
        <dbReference type="EMBL" id="THH37888.1"/>
    </source>
</evidence>
<dbReference type="SMART" id="SM00560">
    <property type="entry name" value="LamGL"/>
    <property type="match status" value="4"/>
</dbReference>
<evidence type="ECO:0000259" key="6">
    <source>
        <dbReference type="PROSITE" id="PS50025"/>
    </source>
</evidence>
<dbReference type="InterPro" id="IPR013320">
    <property type="entry name" value="ConA-like_dom_sf"/>
</dbReference>